<keyword evidence="9" id="KW-0175">Coiled coil</keyword>
<feature type="compositionally biased region" description="Basic and acidic residues" evidence="10">
    <location>
        <begin position="273"/>
        <end position="283"/>
    </location>
</feature>
<dbReference type="GO" id="GO:0005096">
    <property type="term" value="F:GTPase activator activity"/>
    <property type="evidence" value="ECO:0007669"/>
    <property type="project" value="UniProtKB-KW"/>
</dbReference>
<keyword evidence="8" id="KW-0472">Membrane</keyword>
<dbReference type="InterPro" id="IPR036034">
    <property type="entry name" value="PDZ_sf"/>
</dbReference>
<dbReference type="InterPro" id="IPR046349">
    <property type="entry name" value="C1-like_sf"/>
</dbReference>
<evidence type="ECO:0000256" key="7">
    <source>
        <dbReference type="ARBA" id="ARBA00022833"/>
    </source>
</evidence>
<evidence type="ECO:0000256" key="6">
    <source>
        <dbReference type="ARBA" id="ARBA00022723"/>
    </source>
</evidence>
<dbReference type="InterPro" id="IPR041020">
    <property type="entry name" value="PH_16"/>
</dbReference>
<feature type="region of interest" description="Disordered" evidence="10">
    <location>
        <begin position="1609"/>
        <end position="1652"/>
    </location>
</feature>
<evidence type="ECO:0000259" key="13">
    <source>
        <dbReference type="PROSITE" id="PS50106"/>
    </source>
</evidence>
<feature type="region of interest" description="Disordered" evidence="10">
    <location>
        <begin position="1488"/>
        <end position="1508"/>
    </location>
</feature>
<dbReference type="PROSITE" id="PS50106">
    <property type="entry name" value="PDZ"/>
    <property type="match status" value="1"/>
</dbReference>
<dbReference type="OrthoDB" id="2272012at2759"/>
<evidence type="ECO:0000256" key="3">
    <source>
        <dbReference type="ARBA" id="ARBA00022468"/>
    </source>
</evidence>
<dbReference type="Pfam" id="PF00621">
    <property type="entry name" value="RhoGEF"/>
    <property type="match status" value="1"/>
</dbReference>
<dbReference type="GO" id="GO:0046872">
    <property type="term" value="F:metal ion binding"/>
    <property type="evidence" value="ECO:0007669"/>
    <property type="project" value="UniProtKB-KW"/>
</dbReference>
<feature type="region of interest" description="Disordered" evidence="10">
    <location>
        <begin position="303"/>
        <end position="328"/>
    </location>
</feature>
<name>A0A9N9U022_PHYSR</name>
<feature type="region of interest" description="Disordered" evidence="10">
    <location>
        <begin position="381"/>
        <end position="435"/>
    </location>
</feature>
<dbReference type="GO" id="GO:0007186">
    <property type="term" value="P:G protein-coupled receptor signaling pathway"/>
    <property type="evidence" value="ECO:0007669"/>
    <property type="project" value="TreeGrafter"/>
</dbReference>
<feature type="compositionally biased region" description="Polar residues" evidence="10">
    <location>
        <begin position="1632"/>
        <end position="1644"/>
    </location>
</feature>
<dbReference type="Proteomes" id="UP001153712">
    <property type="component" value="Chromosome 8"/>
</dbReference>
<dbReference type="SUPFAM" id="SSF48097">
    <property type="entry name" value="Regulator of G-protein signaling, RGS"/>
    <property type="match status" value="1"/>
</dbReference>
<keyword evidence="6" id="KW-0479">Metal-binding</keyword>
<evidence type="ECO:0000256" key="5">
    <source>
        <dbReference type="ARBA" id="ARBA00022553"/>
    </source>
</evidence>
<dbReference type="SUPFAM" id="SSF50156">
    <property type="entry name" value="PDZ domain-like"/>
    <property type="match status" value="1"/>
</dbReference>
<feature type="compositionally biased region" description="Basic residues" evidence="10">
    <location>
        <begin position="262"/>
        <end position="272"/>
    </location>
</feature>
<dbReference type="EMBL" id="OU900101">
    <property type="protein sequence ID" value="CAG9864678.1"/>
    <property type="molecule type" value="Genomic_DNA"/>
</dbReference>
<comment type="subcellular location">
    <subcellularLocation>
        <location evidence="2">Cytoplasm</location>
    </subcellularLocation>
    <subcellularLocation>
        <location evidence="1">Membrane</location>
    </subcellularLocation>
</comment>
<dbReference type="Pfam" id="PF17838">
    <property type="entry name" value="PH_16"/>
    <property type="match status" value="1"/>
</dbReference>
<feature type="region of interest" description="Disordered" evidence="10">
    <location>
        <begin position="223"/>
        <end position="288"/>
    </location>
</feature>
<evidence type="ECO:0000256" key="8">
    <source>
        <dbReference type="ARBA" id="ARBA00023136"/>
    </source>
</evidence>
<dbReference type="InterPro" id="IPR000219">
    <property type="entry name" value="DH_dom"/>
</dbReference>
<feature type="compositionally biased region" description="Low complexity" evidence="10">
    <location>
        <begin position="1488"/>
        <end position="1505"/>
    </location>
</feature>
<dbReference type="GO" id="GO:0001664">
    <property type="term" value="F:G protein-coupled receptor binding"/>
    <property type="evidence" value="ECO:0007669"/>
    <property type="project" value="TreeGrafter"/>
</dbReference>
<dbReference type="Gene3D" id="2.30.42.10">
    <property type="match status" value="1"/>
</dbReference>
<dbReference type="GO" id="GO:0005737">
    <property type="term" value="C:cytoplasm"/>
    <property type="evidence" value="ECO:0007669"/>
    <property type="project" value="UniProtKB-SubCell"/>
</dbReference>
<feature type="compositionally biased region" description="Acidic residues" evidence="10">
    <location>
        <begin position="1339"/>
        <end position="1348"/>
    </location>
</feature>
<evidence type="ECO:0000313" key="15">
    <source>
        <dbReference type="Proteomes" id="UP001153712"/>
    </source>
</evidence>
<feature type="compositionally biased region" description="Basic and acidic residues" evidence="10">
    <location>
        <begin position="1324"/>
        <end position="1337"/>
    </location>
</feature>
<dbReference type="InterPro" id="IPR044926">
    <property type="entry name" value="RGS_subdomain_2"/>
</dbReference>
<evidence type="ECO:0008006" key="16">
    <source>
        <dbReference type="Google" id="ProtNLM"/>
    </source>
</evidence>
<feature type="compositionally biased region" description="Polar residues" evidence="10">
    <location>
        <begin position="1"/>
        <end position="11"/>
    </location>
</feature>
<feature type="compositionally biased region" description="Polar residues" evidence="10">
    <location>
        <begin position="227"/>
        <end position="237"/>
    </location>
</feature>
<dbReference type="SUPFAM" id="SSF48065">
    <property type="entry name" value="DBL homology domain (DH-domain)"/>
    <property type="match status" value="1"/>
</dbReference>
<dbReference type="GO" id="GO:0016020">
    <property type="term" value="C:membrane"/>
    <property type="evidence" value="ECO:0007669"/>
    <property type="project" value="UniProtKB-SubCell"/>
</dbReference>
<dbReference type="Pfam" id="PF00130">
    <property type="entry name" value="C1_1"/>
    <property type="match status" value="1"/>
</dbReference>
<dbReference type="InterPro" id="IPR001478">
    <property type="entry name" value="PDZ"/>
</dbReference>
<dbReference type="Pfam" id="PF00595">
    <property type="entry name" value="PDZ"/>
    <property type="match status" value="1"/>
</dbReference>
<dbReference type="Gene3D" id="2.30.29.30">
    <property type="entry name" value="Pleckstrin-homology domain (PH domain)/Phosphotyrosine-binding domain (PTB)"/>
    <property type="match status" value="1"/>
</dbReference>
<feature type="region of interest" description="Disordered" evidence="10">
    <location>
        <begin position="793"/>
        <end position="931"/>
    </location>
</feature>
<evidence type="ECO:0000256" key="9">
    <source>
        <dbReference type="SAM" id="Coils"/>
    </source>
</evidence>
<dbReference type="GO" id="GO:0005085">
    <property type="term" value="F:guanyl-nucleotide exchange factor activity"/>
    <property type="evidence" value="ECO:0007669"/>
    <property type="project" value="InterPro"/>
</dbReference>
<protein>
    <recommendedName>
        <fullName evidence="16">Rho guanine nucleotide exchange factor 11</fullName>
    </recommendedName>
</protein>
<dbReference type="SMART" id="SM00325">
    <property type="entry name" value="RhoGEF"/>
    <property type="match status" value="1"/>
</dbReference>
<feature type="coiled-coil region" evidence="9">
    <location>
        <begin position="1574"/>
        <end position="1608"/>
    </location>
</feature>
<dbReference type="InterPro" id="IPR036305">
    <property type="entry name" value="RGS_sf"/>
</dbReference>
<feature type="domain" description="Phorbol-ester/DAG-type" evidence="12">
    <location>
        <begin position="701"/>
        <end position="751"/>
    </location>
</feature>
<reference evidence="14" key="1">
    <citation type="submission" date="2022-01" db="EMBL/GenBank/DDBJ databases">
        <authorList>
            <person name="King R."/>
        </authorList>
    </citation>
    <scope>NUCLEOTIDE SEQUENCE</scope>
</reference>
<keyword evidence="5" id="KW-0597">Phosphoprotein</keyword>
<feature type="domain" description="PDZ" evidence="13">
    <location>
        <begin position="55"/>
        <end position="122"/>
    </location>
</feature>
<dbReference type="PROSITE" id="PS00479">
    <property type="entry name" value="ZF_DAG_PE_1"/>
    <property type="match status" value="1"/>
</dbReference>
<dbReference type="InterPro" id="IPR015212">
    <property type="entry name" value="RGS-like_dom"/>
</dbReference>
<dbReference type="PANTHER" id="PTHR45872:SF2">
    <property type="entry name" value="RHO GUANINE NUCLEOTIDE EXCHANGE FACTOR 2, ISOFORM D"/>
    <property type="match status" value="1"/>
</dbReference>
<evidence type="ECO:0000256" key="10">
    <source>
        <dbReference type="SAM" id="MobiDB-lite"/>
    </source>
</evidence>
<feature type="compositionally biased region" description="Polar residues" evidence="10">
    <location>
        <begin position="918"/>
        <end position="929"/>
    </location>
</feature>
<feature type="compositionally biased region" description="Pro residues" evidence="10">
    <location>
        <begin position="397"/>
        <end position="408"/>
    </location>
</feature>
<dbReference type="InterPro" id="IPR002219">
    <property type="entry name" value="PKC_DAG/PE"/>
</dbReference>
<keyword evidence="7" id="KW-0862">Zinc</keyword>
<dbReference type="PROSITE" id="PS50010">
    <property type="entry name" value="DH_2"/>
    <property type="match status" value="1"/>
</dbReference>
<dbReference type="InterPro" id="IPR035899">
    <property type="entry name" value="DBL_dom_sf"/>
</dbReference>
<sequence>MDNSVSSTDSNSPPPLCMNGSTRRPSPSPGLPATGGARRPASLMDHSQSPTHAVRVVVNRDDKGYGMKVSGDNPVYVQSVKEGGAAEKAGLHAGDKIIKVNGVNVMSSTHTKVVELIKSSSQVELTVQQRSSSVLRTIGSPSLLSRSITSPISSRITGPQPVDNEKQHQLQLEKENHYRLMIENQQQYIDRLRSQLASSPDDKKFQELAKTERNLRKLQMMLERSQSEQQTQHTDSPALSRPNVPPPSSPNGNSDAPPPLPKRNHHPGGRRRAATDPTKRAPIDGKSPSVVDFLRNEINANAAQAASNHPDRPPPLPPRNSAPLPSEDAVNSINKQMSYPLVATCATLVNDDSPNPTHHRTKSSPENLLTLQNNEGHMKLSESMNDLSRHDEWDTPPGTPPPPYPSPQPHRRDVSGVDNVEEDSPDTSFRSNGSRMTTCGSPIHAATPQMCQQPIMSMEDDEISDDEISQLEDHGYFKSLSRLWEHLPHLAVFTNYILSNSDPNGLLFYLLTDLYKEGNAKEMRKWAFEIHSSFLVPGAPLRIGNVDENMAREIDVVLANEFDKEEILRKIFWKARLKAKEELTRQLADFQQKRTAGLGTLYGPADQILAEVYNDKAKEMRLYESLFLKKLEPYLEEIDKENCDAKRYYTAAALTTVLIRIFQIRPTATNIIDRCPIFVNKEKSFRTKLIAKYSKKQNFLGHQFTAQQYYTVINCNNCHCILYGIAPQGYQCSSCLINLHRNCIKNFEDPCPGPMNKKDSRGIMKLIGMRHDMNEHRNKKSNQFLLMERDASENDLKQTHPVSRSGSDRRPDAVREEGLKQQDSTKTEFSHDVLGDRMEGPNMASSTILPAAGNQRKHHSNINRSESVKEQSEKRKQRRNISDPSHNTTSGDVDLERNAALSNTDSGSSSNSSISYNGRLSESPSNSVDVVQGEARRRNLDSDSDIDADSEWQALVSPEEFKNLSPQEKKRQDVINEFFHTESSHVRSLKVLYKIFYKKIQESQTLKPDELQLVFPNIKELLDIHNEFSKEMKRKRKEDPLIGDLGALLGNMFGERCGESLKRAAANFCERQQMALEFIKKRRERDSKFDAVLLECEKKQQCRRLPFQGILPTEMQRLSKYPLLLERLIHSVETNKEADAERAQHLVDEVAKLRKAHHMSKEILNHVNEAAKVAHNKHRLEEIQRLLDTSSFERADHAVVQEFRSIDLTKFRLILEGGMLLRRPNKPLVPVHILLLEEAVIILQKDNDKFLLKFFQSNSQTQLQPFSPIIKMNTLLARANAACKNALFLVNTAANNSQMYDLVVEDEIKREIWFRHFSDATESYKKRQGKSSDRQEPSSDSESELVQDLPDAEEIAQRAEAIGGDEAAAVAATPPSQEPGEREEPSEGAGDDREADDRESEPSPDMVVGGGIQTTKVSAEEWPLIQPSQVSVAVPPVHTAESMLTPLEQIRRKDATVKQALEDKEGLVADMLSIPREHFEHIADMASMEPAPSAAASSSSSSGGRDPSERVLASIFRVNQLQKAVNDSLNVTEAEAAAAKGGRYPACAARRAQSPDRRRPNVPTVPTALVREIASSLSSQLTILLSEVKQIEDERDMLRKELYKVRERLHEENNLHSPIPVDDDNITEGALDQSTLNDSIQLVSKSDCEDDE</sequence>
<keyword evidence="4" id="KW-0963">Cytoplasm</keyword>
<dbReference type="SMART" id="SM00109">
    <property type="entry name" value="C1"/>
    <property type="match status" value="1"/>
</dbReference>
<dbReference type="Pfam" id="PF09128">
    <property type="entry name" value="RGS-like"/>
    <property type="match status" value="1"/>
</dbReference>
<feature type="region of interest" description="Disordered" evidence="10">
    <location>
        <begin position="1324"/>
        <end position="1348"/>
    </location>
</feature>
<dbReference type="SUPFAM" id="SSF50729">
    <property type="entry name" value="PH domain-like"/>
    <property type="match status" value="1"/>
</dbReference>
<dbReference type="InterPro" id="IPR011993">
    <property type="entry name" value="PH-like_dom_sf"/>
</dbReference>
<gene>
    <name evidence="14" type="ORF">PHYEVI_LOCUS10929</name>
</gene>
<feature type="compositionally biased region" description="Basic and acidic residues" evidence="10">
    <location>
        <begin position="806"/>
        <end position="839"/>
    </location>
</feature>
<dbReference type="SMART" id="SM00228">
    <property type="entry name" value="PDZ"/>
    <property type="match status" value="1"/>
</dbReference>
<dbReference type="CDD" id="cd00160">
    <property type="entry name" value="RhoGEF"/>
    <property type="match status" value="1"/>
</dbReference>
<dbReference type="SUPFAM" id="SSF57889">
    <property type="entry name" value="Cysteine-rich domain"/>
    <property type="match status" value="1"/>
</dbReference>
<evidence type="ECO:0000256" key="2">
    <source>
        <dbReference type="ARBA" id="ARBA00004496"/>
    </source>
</evidence>
<evidence type="ECO:0000259" key="11">
    <source>
        <dbReference type="PROSITE" id="PS50010"/>
    </source>
</evidence>
<feature type="region of interest" description="Disordered" evidence="10">
    <location>
        <begin position="1"/>
        <end position="51"/>
    </location>
</feature>
<organism evidence="14 15">
    <name type="scientific">Phyllotreta striolata</name>
    <name type="common">Striped flea beetle</name>
    <name type="synonym">Crioceris striolata</name>
    <dbReference type="NCBI Taxonomy" id="444603"/>
    <lineage>
        <taxon>Eukaryota</taxon>
        <taxon>Metazoa</taxon>
        <taxon>Ecdysozoa</taxon>
        <taxon>Arthropoda</taxon>
        <taxon>Hexapoda</taxon>
        <taxon>Insecta</taxon>
        <taxon>Pterygota</taxon>
        <taxon>Neoptera</taxon>
        <taxon>Endopterygota</taxon>
        <taxon>Coleoptera</taxon>
        <taxon>Polyphaga</taxon>
        <taxon>Cucujiformia</taxon>
        <taxon>Chrysomeloidea</taxon>
        <taxon>Chrysomelidae</taxon>
        <taxon>Galerucinae</taxon>
        <taxon>Alticini</taxon>
        <taxon>Phyllotreta</taxon>
    </lineage>
</organism>
<evidence type="ECO:0000256" key="1">
    <source>
        <dbReference type="ARBA" id="ARBA00004370"/>
    </source>
</evidence>
<evidence type="ECO:0000313" key="14">
    <source>
        <dbReference type="EMBL" id="CAG9864678.1"/>
    </source>
</evidence>
<accession>A0A9N9U022</accession>
<feature type="domain" description="DH" evidence="11">
    <location>
        <begin position="970"/>
        <end position="1170"/>
    </location>
</feature>
<proteinExistence type="predicted"/>
<dbReference type="Gene3D" id="3.30.60.20">
    <property type="match status" value="1"/>
</dbReference>
<dbReference type="Gene3D" id="1.20.900.10">
    <property type="entry name" value="Dbl homology (DH) domain"/>
    <property type="match status" value="1"/>
</dbReference>
<feature type="compositionally biased region" description="Basic and acidic residues" evidence="10">
    <location>
        <begin position="1379"/>
        <end position="1396"/>
    </location>
</feature>
<keyword evidence="3" id="KW-0343">GTPase activation</keyword>
<dbReference type="PROSITE" id="PS50081">
    <property type="entry name" value="ZF_DAG_PE_2"/>
    <property type="match status" value="1"/>
</dbReference>
<evidence type="ECO:0000259" key="12">
    <source>
        <dbReference type="PROSITE" id="PS50081"/>
    </source>
</evidence>
<dbReference type="Gene3D" id="1.10.167.10">
    <property type="entry name" value="Regulator of G-protein Signalling 4, domain 2"/>
    <property type="match status" value="1"/>
</dbReference>
<feature type="compositionally biased region" description="Polar residues" evidence="10">
    <location>
        <begin position="426"/>
        <end position="435"/>
    </location>
</feature>
<dbReference type="PANTHER" id="PTHR45872">
    <property type="entry name" value="RHO GUANINE NUCLEOTIDE EXCHANGE FACTOR 2, ISOFORM D"/>
    <property type="match status" value="1"/>
</dbReference>
<dbReference type="CDD" id="cd13329">
    <property type="entry name" value="PH_RhoGEF"/>
    <property type="match status" value="1"/>
</dbReference>
<evidence type="ECO:0000256" key="4">
    <source>
        <dbReference type="ARBA" id="ARBA00022490"/>
    </source>
</evidence>
<feature type="compositionally biased region" description="Low complexity" evidence="10">
    <location>
        <begin position="902"/>
        <end position="917"/>
    </location>
</feature>
<feature type="region of interest" description="Disordered" evidence="10">
    <location>
        <begin position="1366"/>
        <end position="1410"/>
    </location>
</feature>
<keyword evidence="15" id="KW-1185">Reference proteome</keyword>
<feature type="compositionally biased region" description="Polar residues" evidence="10">
    <location>
        <begin position="882"/>
        <end position="891"/>
    </location>
</feature>